<keyword evidence="7" id="KW-0413">Isomerase</keyword>
<dbReference type="InterPro" id="IPR051063">
    <property type="entry name" value="PDI"/>
</dbReference>
<keyword evidence="12" id="KW-1185">Reference proteome</keyword>
<dbReference type="InterPro" id="IPR005788">
    <property type="entry name" value="PDI_thioredoxin-like_dom"/>
</dbReference>
<evidence type="ECO:0000256" key="6">
    <source>
        <dbReference type="ARBA" id="ARBA00023157"/>
    </source>
</evidence>
<dbReference type="PANTHER" id="PTHR45672">
    <property type="entry name" value="PROTEIN DISULFIDE-ISOMERASE C17H9.14C-RELATED"/>
    <property type="match status" value="1"/>
</dbReference>
<dbReference type="KEGG" id="ngr:NAEGRDRAFT_29572"/>
<dbReference type="Gene3D" id="1.20.1150.12">
    <property type="entry name" value="Endoplasmic reticulum resident protein 29, C-terminal domain"/>
    <property type="match status" value="1"/>
</dbReference>
<comment type="catalytic activity">
    <reaction evidence="1">
        <text>Catalyzes the rearrangement of -S-S- bonds in proteins.</text>
        <dbReference type="EC" id="5.3.4.1"/>
    </reaction>
</comment>
<dbReference type="FunCoup" id="D2UZM3">
    <property type="interactions" value="157"/>
</dbReference>
<dbReference type="OrthoDB" id="10264505at2759"/>
<evidence type="ECO:0000256" key="4">
    <source>
        <dbReference type="ARBA" id="ARBA00022729"/>
    </source>
</evidence>
<protein>
    <recommendedName>
        <fullName evidence="3">protein disulfide-isomerase</fullName>
        <ecNumber evidence="3">5.3.4.1</ecNumber>
    </recommendedName>
</protein>
<evidence type="ECO:0000256" key="5">
    <source>
        <dbReference type="ARBA" id="ARBA00022737"/>
    </source>
</evidence>
<dbReference type="PROSITE" id="PS51352">
    <property type="entry name" value="THIOREDOXIN_2"/>
    <property type="match status" value="2"/>
</dbReference>
<dbReference type="InterPro" id="IPR011679">
    <property type="entry name" value="ERp29_C"/>
</dbReference>
<comment type="similarity">
    <text evidence="2 9">Belongs to the protein disulfide isomerase family.</text>
</comment>
<dbReference type="PROSITE" id="PS00194">
    <property type="entry name" value="THIOREDOXIN_1"/>
    <property type="match status" value="2"/>
</dbReference>
<dbReference type="InterPro" id="IPR036356">
    <property type="entry name" value="ERp29_C_sf"/>
</dbReference>
<keyword evidence="4" id="KW-0732">Signal</keyword>
<dbReference type="VEuPathDB" id="AmoebaDB:NAEGRDRAFT_29572"/>
<dbReference type="EC" id="5.3.4.1" evidence="3"/>
<name>D2UZM3_NAEGR</name>
<dbReference type="NCBIfam" id="TIGR01126">
    <property type="entry name" value="pdi_dom"/>
    <property type="match status" value="2"/>
</dbReference>
<evidence type="ECO:0000259" key="10">
    <source>
        <dbReference type="PROSITE" id="PS51352"/>
    </source>
</evidence>
<dbReference type="CDD" id="cd02998">
    <property type="entry name" value="PDI_a_ERp38"/>
    <property type="match status" value="2"/>
</dbReference>
<gene>
    <name evidence="11" type="ORF">NAEGRDRAFT_29572</name>
</gene>
<dbReference type="eggNOG" id="KOG0191">
    <property type="taxonomic scope" value="Eukaryota"/>
</dbReference>
<evidence type="ECO:0000256" key="9">
    <source>
        <dbReference type="RuleBase" id="RU004208"/>
    </source>
</evidence>
<dbReference type="SUPFAM" id="SSF52833">
    <property type="entry name" value="Thioredoxin-like"/>
    <property type="match status" value="2"/>
</dbReference>
<dbReference type="CDD" id="cd00238">
    <property type="entry name" value="ERp29c"/>
    <property type="match status" value="1"/>
</dbReference>
<dbReference type="SUPFAM" id="SSF47933">
    <property type="entry name" value="ERP29 C domain-like"/>
    <property type="match status" value="1"/>
</dbReference>
<evidence type="ECO:0000313" key="12">
    <source>
        <dbReference type="Proteomes" id="UP000006671"/>
    </source>
</evidence>
<dbReference type="Pfam" id="PF07749">
    <property type="entry name" value="ERp29"/>
    <property type="match status" value="1"/>
</dbReference>
<dbReference type="InterPro" id="IPR017937">
    <property type="entry name" value="Thioredoxin_CS"/>
</dbReference>
<proteinExistence type="inferred from homology"/>
<keyword evidence="6" id="KW-1015">Disulfide bond</keyword>
<reference evidence="11 12" key="1">
    <citation type="journal article" date="2010" name="Cell">
        <title>The genome of Naegleria gruberi illuminates early eukaryotic versatility.</title>
        <authorList>
            <person name="Fritz-Laylin L.K."/>
            <person name="Prochnik S.E."/>
            <person name="Ginger M.L."/>
            <person name="Dacks J.B."/>
            <person name="Carpenter M.L."/>
            <person name="Field M.C."/>
            <person name="Kuo A."/>
            <person name="Paredez A."/>
            <person name="Chapman J."/>
            <person name="Pham J."/>
            <person name="Shu S."/>
            <person name="Neupane R."/>
            <person name="Cipriano M."/>
            <person name="Mancuso J."/>
            <person name="Tu H."/>
            <person name="Salamov A."/>
            <person name="Lindquist E."/>
            <person name="Shapiro H."/>
            <person name="Lucas S."/>
            <person name="Grigoriev I.V."/>
            <person name="Cande W.Z."/>
            <person name="Fulton C."/>
            <person name="Rokhsar D.S."/>
            <person name="Dawson S.C."/>
        </authorList>
    </citation>
    <scope>NUCLEOTIDE SEQUENCE [LARGE SCALE GENOMIC DNA]</scope>
    <source>
        <strain evidence="11 12">NEG-M</strain>
    </source>
</reference>
<dbReference type="Proteomes" id="UP000006671">
    <property type="component" value="Unassembled WGS sequence"/>
</dbReference>
<dbReference type="GO" id="GO:0003756">
    <property type="term" value="F:protein disulfide isomerase activity"/>
    <property type="evidence" value="ECO:0007669"/>
    <property type="project" value="UniProtKB-EC"/>
</dbReference>
<dbReference type="InParanoid" id="D2UZM3"/>
<dbReference type="RefSeq" id="XP_002682926.1">
    <property type="nucleotide sequence ID" value="XM_002682880.1"/>
</dbReference>
<feature type="domain" description="Thioredoxin" evidence="10">
    <location>
        <begin position="1"/>
        <end position="103"/>
    </location>
</feature>
<feature type="domain" description="Thioredoxin" evidence="10">
    <location>
        <begin position="105"/>
        <end position="233"/>
    </location>
</feature>
<dbReference type="InterPro" id="IPR036249">
    <property type="entry name" value="Thioredoxin-like_sf"/>
</dbReference>
<accession>D2UZM3</accession>
<dbReference type="OMA" id="FINEHAG"/>
<dbReference type="GO" id="GO:0005783">
    <property type="term" value="C:endoplasmic reticulum"/>
    <property type="evidence" value="ECO:0007669"/>
    <property type="project" value="InterPro"/>
</dbReference>
<evidence type="ECO:0000256" key="7">
    <source>
        <dbReference type="ARBA" id="ARBA00023235"/>
    </source>
</evidence>
<dbReference type="GO" id="GO:0006457">
    <property type="term" value="P:protein folding"/>
    <property type="evidence" value="ECO:0007669"/>
    <property type="project" value="TreeGrafter"/>
</dbReference>
<dbReference type="GeneID" id="8863463"/>
<evidence type="ECO:0000313" key="11">
    <source>
        <dbReference type="EMBL" id="EFC50182.1"/>
    </source>
</evidence>
<evidence type="ECO:0000256" key="8">
    <source>
        <dbReference type="ARBA" id="ARBA00023284"/>
    </source>
</evidence>
<organism evidence="12">
    <name type="scientific">Naegleria gruberi</name>
    <name type="common">Amoeba</name>
    <dbReference type="NCBI Taxonomy" id="5762"/>
    <lineage>
        <taxon>Eukaryota</taxon>
        <taxon>Discoba</taxon>
        <taxon>Heterolobosea</taxon>
        <taxon>Tetramitia</taxon>
        <taxon>Eutetramitia</taxon>
        <taxon>Vahlkampfiidae</taxon>
        <taxon>Naegleria</taxon>
    </lineage>
</organism>
<dbReference type="Gene3D" id="3.40.30.10">
    <property type="entry name" value="Glutaredoxin"/>
    <property type="match status" value="2"/>
</dbReference>
<sequence>MEGIIDLTNANAASVLDGSKGVLVEFYAPWCGHCKNLAPEMVKLGQALIKAKPTIVAVAKINCDNERDVCSKYGVQGYPTLKYFPRGSSEPIEYNSGRTVEAMVDFINQKEPSSRLRIAKEPTFVEDLSPQTFDKIVLDSEKNVLVKFYAPWCGHCKKMAPDYEKVAKAFLNEKSVVVAHVDCDKYRDLCSKYGVQGYPTLKFFPAKENKEAEEYNSGREAPAFLEFLNNKAGTSRNIEGALSEKAGVLASMVGPVKKFLAASTVEDKKKVIAEVEATVSSLVGAAKANADVYAKAMARIVEKGAEYVATEVARLEKILAGGSVSGDRADAMKIRMNVLKTFN</sequence>
<dbReference type="STRING" id="5762.D2UZM3"/>
<dbReference type="EMBL" id="GG738846">
    <property type="protein sequence ID" value="EFC50182.1"/>
    <property type="molecule type" value="Genomic_DNA"/>
</dbReference>
<dbReference type="AlphaFoldDB" id="D2UZM3"/>
<dbReference type="FunFam" id="3.40.30.10:FF:000032">
    <property type="entry name" value="Protein disulfide-isomerase A6 homolog"/>
    <property type="match status" value="1"/>
</dbReference>
<keyword evidence="5" id="KW-0677">Repeat</keyword>
<evidence type="ECO:0000256" key="1">
    <source>
        <dbReference type="ARBA" id="ARBA00001182"/>
    </source>
</evidence>
<keyword evidence="8" id="KW-0676">Redox-active center</keyword>
<dbReference type="PRINTS" id="PR00421">
    <property type="entry name" value="THIOREDOXIN"/>
</dbReference>
<dbReference type="Pfam" id="PF00085">
    <property type="entry name" value="Thioredoxin"/>
    <property type="match status" value="2"/>
</dbReference>
<dbReference type="InterPro" id="IPR013766">
    <property type="entry name" value="Thioredoxin_domain"/>
</dbReference>
<dbReference type="PANTHER" id="PTHR45672:SF11">
    <property type="entry name" value="PROTEIN DISULFIDE-ISOMERASE C17H9.14C"/>
    <property type="match status" value="1"/>
</dbReference>
<evidence type="ECO:0000256" key="3">
    <source>
        <dbReference type="ARBA" id="ARBA00012723"/>
    </source>
</evidence>
<evidence type="ECO:0000256" key="2">
    <source>
        <dbReference type="ARBA" id="ARBA00006347"/>
    </source>
</evidence>